<dbReference type="GO" id="GO:0016491">
    <property type="term" value="F:oxidoreductase activity"/>
    <property type="evidence" value="ECO:0007669"/>
    <property type="project" value="UniProtKB-KW"/>
</dbReference>
<dbReference type="InterPro" id="IPR051473">
    <property type="entry name" value="P2Ox-like"/>
</dbReference>
<dbReference type="AlphaFoldDB" id="A0A919MPM1"/>
<dbReference type="RefSeq" id="WP_203781527.1">
    <property type="nucleotide sequence ID" value="NZ_BOMV01000026.1"/>
</dbReference>
<dbReference type="InterPro" id="IPR006076">
    <property type="entry name" value="FAD-dep_OxRdtase"/>
</dbReference>
<evidence type="ECO:0000256" key="3">
    <source>
        <dbReference type="ARBA" id="ARBA00022630"/>
    </source>
</evidence>
<dbReference type="Pfam" id="PF01266">
    <property type="entry name" value="DAO"/>
    <property type="match status" value="1"/>
</dbReference>
<comment type="cofactor">
    <cofactor evidence="1">
        <name>FAD</name>
        <dbReference type="ChEBI" id="CHEBI:57692"/>
    </cofactor>
</comment>
<name>A0A919MPM1_9ACTN</name>
<accession>A0A919MPM1</accession>
<dbReference type="EMBL" id="BOMV01000026">
    <property type="protein sequence ID" value="GIE95226.1"/>
    <property type="molecule type" value="Genomic_DNA"/>
</dbReference>
<keyword evidence="4" id="KW-0274">FAD</keyword>
<gene>
    <name evidence="7" type="ORF">Ari01nite_26910</name>
</gene>
<evidence type="ECO:0000313" key="8">
    <source>
        <dbReference type="Proteomes" id="UP000636960"/>
    </source>
</evidence>
<protein>
    <submittedName>
        <fullName evidence="7">Oxidoreductase</fullName>
    </submittedName>
</protein>
<dbReference type="Proteomes" id="UP000636960">
    <property type="component" value="Unassembled WGS sequence"/>
</dbReference>
<comment type="caution">
    <text evidence="7">The sequence shown here is derived from an EMBL/GenBank/DDBJ whole genome shotgun (WGS) entry which is preliminary data.</text>
</comment>
<evidence type="ECO:0000259" key="6">
    <source>
        <dbReference type="Pfam" id="PF01266"/>
    </source>
</evidence>
<evidence type="ECO:0000256" key="5">
    <source>
        <dbReference type="ARBA" id="ARBA00023002"/>
    </source>
</evidence>
<keyword evidence="8" id="KW-1185">Reference proteome</keyword>
<dbReference type="PANTHER" id="PTHR42784:SF1">
    <property type="entry name" value="PYRANOSE 2-OXIDASE"/>
    <property type="match status" value="1"/>
</dbReference>
<evidence type="ECO:0000313" key="7">
    <source>
        <dbReference type="EMBL" id="GIE95226.1"/>
    </source>
</evidence>
<dbReference type="SUPFAM" id="SSF51905">
    <property type="entry name" value="FAD/NAD(P)-binding domain"/>
    <property type="match status" value="1"/>
</dbReference>
<dbReference type="InterPro" id="IPR036188">
    <property type="entry name" value="FAD/NAD-bd_sf"/>
</dbReference>
<comment type="similarity">
    <text evidence="2">Belongs to the GMC oxidoreductase family.</text>
</comment>
<evidence type="ECO:0000256" key="1">
    <source>
        <dbReference type="ARBA" id="ARBA00001974"/>
    </source>
</evidence>
<keyword evidence="3" id="KW-0285">Flavoprotein</keyword>
<dbReference type="PANTHER" id="PTHR42784">
    <property type="entry name" value="PYRANOSE 2-OXIDASE"/>
    <property type="match status" value="1"/>
</dbReference>
<evidence type="ECO:0000256" key="2">
    <source>
        <dbReference type="ARBA" id="ARBA00010790"/>
    </source>
</evidence>
<sequence length="507" mass="54204">MTPSPYDRPGSDAHDVPAGAAVVIVGGGFAGLALADELARRGNEDVLVVEAGSDAGREHYRQEFDEATATSMWLDPDSDKHAWRPYESTGLAFAGVSAVRRRLGGRSLYWHGMVLPIEPWALTSPDWPASVVSDLTVEWENGRPLYERTVTRLAGWANGSPATSLSSGRTLDLAGYRFTEAPRAVRRSPDGGRWRAYSPFEQWNGSTAILCESRAVEILIDAGRVRGVRVERGGRRHDIGARVVVLASSTVENSRLAIQALTGLGRLPDARLTGLVDKVAQGFVATFDVDHLPDGLRGAADDGGVYVSPNPELRSNTFLSLRVNQHGVGVVDAYLMGEQTRGSHGAIWCDPAGDTPWRTHVRCSLGPDDVRLVAAQRTELQRLYDAVCSAIGTGCPSATLSFANADEFGSADLPDILRRADALRLPQAPYTYAFPLGSEQHEAGTLAVGELLGDDFQFRAVPGLYACGPSTFPRTGAANPVQTILALAARTAAALTGRSGPQRGGHE</sequence>
<keyword evidence="5" id="KW-0560">Oxidoreductase</keyword>
<reference evidence="7" key="1">
    <citation type="submission" date="2021-01" db="EMBL/GenBank/DDBJ databases">
        <title>Whole genome shotgun sequence of Actinoplanes rishiriensis NBRC 108556.</title>
        <authorList>
            <person name="Komaki H."/>
            <person name="Tamura T."/>
        </authorList>
    </citation>
    <scope>NUCLEOTIDE SEQUENCE</scope>
    <source>
        <strain evidence="7">NBRC 108556</strain>
    </source>
</reference>
<feature type="domain" description="FAD dependent oxidoreductase" evidence="6">
    <location>
        <begin position="22"/>
        <end position="57"/>
    </location>
</feature>
<organism evidence="7 8">
    <name type="scientific">Paractinoplanes rishiriensis</name>
    <dbReference type="NCBI Taxonomy" id="1050105"/>
    <lineage>
        <taxon>Bacteria</taxon>
        <taxon>Bacillati</taxon>
        <taxon>Actinomycetota</taxon>
        <taxon>Actinomycetes</taxon>
        <taxon>Micromonosporales</taxon>
        <taxon>Micromonosporaceae</taxon>
        <taxon>Paractinoplanes</taxon>
    </lineage>
</organism>
<proteinExistence type="inferred from homology"/>
<evidence type="ECO:0000256" key="4">
    <source>
        <dbReference type="ARBA" id="ARBA00022827"/>
    </source>
</evidence>
<dbReference type="Gene3D" id="3.50.50.60">
    <property type="entry name" value="FAD/NAD(P)-binding domain"/>
    <property type="match status" value="2"/>
</dbReference>